<dbReference type="SUPFAM" id="SSF51261">
    <property type="entry name" value="Duplicated hybrid motif"/>
    <property type="match status" value="1"/>
</dbReference>
<evidence type="ECO:0000259" key="1">
    <source>
        <dbReference type="SMART" id="SM00257"/>
    </source>
</evidence>
<dbReference type="PANTHER" id="PTHR21666:SF290">
    <property type="entry name" value="PEPTIDASE M23 DOMAIN PROTEIN"/>
    <property type="match status" value="1"/>
</dbReference>
<dbReference type="EMBL" id="CP113797">
    <property type="protein sequence ID" value="WAL61639.1"/>
    <property type="molecule type" value="Genomic_DNA"/>
</dbReference>
<dbReference type="InterPro" id="IPR011055">
    <property type="entry name" value="Dup_hybrid_motif"/>
</dbReference>
<evidence type="ECO:0000313" key="2">
    <source>
        <dbReference type="EMBL" id="WAL61639.1"/>
    </source>
</evidence>
<dbReference type="InterPro" id="IPR036779">
    <property type="entry name" value="LysM_dom_sf"/>
</dbReference>
<dbReference type="CDD" id="cd00118">
    <property type="entry name" value="LysM"/>
    <property type="match status" value="1"/>
</dbReference>
<dbReference type="CDD" id="cd12797">
    <property type="entry name" value="M23_peptidase"/>
    <property type="match status" value="1"/>
</dbReference>
<evidence type="ECO:0000313" key="3">
    <source>
        <dbReference type="Proteomes" id="UP001163152"/>
    </source>
</evidence>
<protein>
    <submittedName>
        <fullName evidence="2">M23 family metallopeptidase</fullName>
    </submittedName>
</protein>
<name>A0A9E9C8P8_9CYAN</name>
<organism evidence="2 3">
    <name type="scientific">Thermocoleostomius sinensis A174</name>
    <dbReference type="NCBI Taxonomy" id="2016057"/>
    <lineage>
        <taxon>Bacteria</taxon>
        <taxon>Bacillati</taxon>
        <taxon>Cyanobacteriota</taxon>
        <taxon>Cyanophyceae</taxon>
        <taxon>Oculatellales</taxon>
        <taxon>Oculatellaceae</taxon>
        <taxon>Thermocoleostomius</taxon>
    </lineage>
</organism>
<dbReference type="Gene3D" id="2.70.70.10">
    <property type="entry name" value="Glucose Permease (Domain IIA)"/>
    <property type="match status" value="1"/>
</dbReference>
<proteinExistence type="predicted"/>
<gene>
    <name evidence="2" type="ORF">OXH18_06550</name>
</gene>
<dbReference type="Pfam" id="PF01551">
    <property type="entry name" value="Peptidase_M23"/>
    <property type="match status" value="1"/>
</dbReference>
<keyword evidence="3" id="KW-1185">Reference proteome</keyword>
<dbReference type="KEGG" id="tsin:OXH18_06550"/>
<accession>A0A9E9C8P8</accession>
<dbReference type="Pfam" id="PF01476">
    <property type="entry name" value="LysM"/>
    <property type="match status" value="1"/>
</dbReference>
<dbReference type="AlphaFoldDB" id="A0A9E9C8P8"/>
<dbReference type="InterPro" id="IPR050570">
    <property type="entry name" value="Cell_wall_metabolism_enzyme"/>
</dbReference>
<dbReference type="InterPro" id="IPR018392">
    <property type="entry name" value="LysM"/>
</dbReference>
<reference evidence="2" key="1">
    <citation type="submission" date="2022-12" db="EMBL/GenBank/DDBJ databases">
        <title>Polyphasic identification of a Novel Hot-Spring Cyanobacterium Ocullathermofonsia sinensis gen nov. sp. nov. and Genomic Insights on its Adaptations to the Thermal Habitat.</title>
        <authorList>
            <person name="Daroch M."/>
            <person name="Tang J."/>
            <person name="Jiang Y."/>
        </authorList>
    </citation>
    <scope>NUCLEOTIDE SEQUENCE</scope>
    <source>
        <strain evidence="2">PKUAC-SCTA174</strain>
    </source>
</reference>
<dbReference type="PANTHER" id="PTHR21666">
    <property type="entry name" value="PEPTIDASE-RELATED"/>
    <property type="match status" value="1"/>
</dbReference>
<dbReference type="Gene3D" id="3.10.350.10">
    <property type="entry name" value="LysM domain"/>
    <property type="match status" value="1"/>
</dbReference>
<dbReference type="Proteomes" id="UP001163152">
    <property type="component" value="Chromosome"/>
</dbReference>
<dbReference type="SUPFAM" id="SSF54106">
    <property type="entry name" value="LysM domain"/>
    <property type="match status" value="1"/>
</dbReference>
<dbReference type="SMART" id="SM00257">
    <property type="entry name" value="LysM"/>
    <property type="match status" value="1"/>
</dbReference>
<dbReference type="GO" id="GO:0004222">
    <property type="term" value="F:metalloendopeptidase activity"/>
    <property type="evidence" value="ECO:0007669"/>
    <property type="project" value="TreeGrafter"/>
</dbReference>
<sequence length="330" mass="34850">MKNRFQRQFVLSLTPILSFSVGFGWLMLTQAAMSMPTRSSVASATGWVAPIQIAQAELCQAAALSRLVRHTIAPGETLESIAQRYNLIPATLQGFNPALRSGTAPTGTEILIPPYNGVQVNVPTGTTWRQLAQDYGVRADALFEVNGCQEAVPSVVFIPGVNWSPAGSTAPTVNDPAPANNPLTGYPLPAIAEILTSYGWQLNPSTNEFVFESGVNLQAEAGTPVLSVGAGTVAFAGADDRYGNLVVVNHSDGLQTRYARLGGVAVQTGQQITAGTSLGTVGAGTTPSFLHFEVRSNSNLGWVAQDPGSYIPDIRSADQIRRRPQTGNSP</sequence>
<dbReference type="InterPro" id="IPR016047">
    <property type="entry name" value="M23ase_b-sheet_dom"/>
</dbReference>
<feature type="domain" description="LysM" evidence="1">
    <location>
        <begin position="69"/>
        <end position="113"/>
    </location>
</feature>